<sequence length="64" mass="7325">MDYNVCAGHLQPIIQQSRESNKRELVIPRWGLVAFYTKELSDIKDPSTIKTRAESTTKDPTYLA</sequence>
<dbReference type="PaxDb" id="1198114-AciX9_4551"/>
<dbReference type="HOGENOM" id="CLU_2861462_0_0_0"/>
<keyword evidence="1" id="KW-0614">Plasmid</keyword>
<dbReference type="InterPro" id="IPR036590">
    <property type="entry name" value="SRAP-like"/>
</dbReference>
<gene>
    <name evidence="1" type="ordered locus">AciX9_4551</name>
</gene>
<evidence type="ECO:0000313" key="1">
    <source>
        <dbReference type="EMBL" id="ADW71486.1"/>
    </source>
</evidence>
<dbReference type="EMBL" id="CP002484">
    <property type="protein sequence ID" value="ADW71486.1"/>
    <property type="molecule type" value="Genomic_DNA"/>
</dbReference>
<dbReference type="GO" id="GO:0003697">
    <property type="term" value="F:single-stranded DNA binding"/>
    <property type="evidence" value="ECO:0007669"/>
    <property type="project" value="InterPro"/>
</dbReference>
<proteinExistence type="predicted"/>
<evidence type="ECO:0000313" key="2">
    <source>
        <dbReference type="Proteomes" id="UP000000343"/>
    </source>
</evidence>
<geneLocation type="plasmid" evidence="1 2">
    <name>pACIX904</name>
</geneLocation>
<keyword evidence="2" id="KW-1185">Reference proteome</keyword>
<dbReference type="InterPro" id="IPR003738">
    <property type="entry name" value="SRAP"/>
</dbReference>
<name>E8X7Q2_GRATM</name>
<dbReference type="SUPFAM" id="SSF143081">
    <property type="entry name" value="BB1717-like"/>
    <property type="match status" value="1"/>
</dbReference>
<dbReference type="KEGG" id="acm:AciX9_4551"/>
<accession>E8X7Q2</accession>
<dbReference type="eggNOG" id="COG2135">
    <property type="taxonomic scope" value="Bacteria"/>
</dbReference>
<dbReference type="Pfam" id="PF02586">
    <property type="entry name" value="SRAP"/>
    <property type="match status" value="1"/>
</dbReference>
<dbReference type="Proteomes" id="UP000000343">
    <property type="component" value="Plasmid pACIX904"/>
</dbReference>
<organism evidence="2">
    <name type="scientific">Granulicella tundricola (strain ATCC BAA-1859 / DSM 23138 / MP5ACTX9)</name>
    <dbReference type="NCBI Taxonomy" id="1198114"/>
    <lineage>
        <taxon>Bacteria</taxon>
        <taxon>Pseudomonadati</taxon>
        <taxon>Acidobacteriota</taxon>
        <taxon>Terriglobia</taxon>
        <taxon>Terriglobales</taxon>
        <taxon>Acidobacteriaceae</taxon>
        <taxon>Granulicella</taxon>
    </lineage>
</organism>
<reference evidence="2" key="1">
    <citation type="submission" date="2011-01" db="EMBL/GenBank/DDBJ databases">
        <title>Complete sequence of plasmid4 of Acidobacterium sp. MP5ACTX9.</title>
        <authorList>
            <consortium name="US DOE Joint Genome Institute"/>
            <person name="Lucas S."/>
            <person name="Copeland A."/>
            <person name="Lapidus A."/>
            <person name="Cheng J.-F."/>
            <person name="Goodwin L."/>
            <person name="Pitluck S."/>
            <person name="Teshima H."/>
            <person name="Detter J.C."/>
            <person name="Han C."/>
            <person name="Tapia R."/>
            <person name="Land M."/>
            <person name="Hauser L."/>
            <person name="Kyrpides N."/>
            <person name="Ivanova N."/>
            <person name="Ovchinnikova G."/>
            <person name="Pagani I."/>
            <person name="Rawat S.R."/>
            <person name="Mannisto M."/>
            <person name="Haggblom M.M."/>
            <person name="Woyke T."/>
        </authorList>
    </citation>
    <scope>NUCLEOTIDE SEQUENCE [LARGE SCALE GENOMIC DNA]</scope>
    <source>
        <strain evidence="2">MP5ACTX9</strain>
        <plasmid evidence="2">Plasmid pACIX904</plasmid>
    </source>
</reference>
<dbReference type="AlphaFoldDB" id="E8X7Q2"/>
<dbReference type="Gene3D" id="3.90.1680.10">
    <property type="entry name" value="SOS response associated peptidase-like"/>
    <property type="match status" value="1"/>
</dbReference>
<dbReference type="GO" id="GO:0106300">
    <property type="term" value="P:protein-DNA covalent cross-linking repair"/>
    <property type="evidence" value="ECO:0007669"/>
    <property type="project" value="InterPro"/>
</dbReference>
<protein>
    <submittedName>
        <fullName evidence="1">Uncharacterized protein</fullName>
    </submittedName>
</protein>